<evidence type="ECO:0000313" key="2">
    <source>
        <dbReference type="EMBL" id="TWE12580.1"/>
    </source>
</evidence>
<dbReference type="OrthoDB" id="3804692at2"/>
<dbReference type="AlphaFoldDB" id="A0A561EAE3"/>
<evidence type="ECO:0000313" key="3">
    <source>
        <dbReference type="Proteomes" id="UP000318297"/>
    </source>
</evidence>
<organism evidence="2 3">
    <name type="scientific">Rudaeicoccus suwonensis</name>
    <dbReference type="NCBI Taxonomy" id="657409"/>
    <lineage>
        <taxon>Bacteria</taxon>
        <taxon>Bacillati</taxon>
        <taxon>Actinomycetota</taxon>
        <taxon>Actinomycetes</taxon>
        <taxon>Micrococcales</taxon>
        <taxon>Dermacoccaceae</taxon>
        <taxon>Rudaeicoccus</taxon>
    </lineage>
</organism>
<proteinExistence type="predicted"/>
<keyword evidence="3" id="KW-1185">Reference proteome</keyword>
<reference evidence="2 3" key="1">
    <citation type="submission" date="2019-06" db="EMBL/GenBank/DDBJ databases">
        <title>Sequencing the genomes of 1000 actinobacteria strains.</title>
        <authorList>
            <person name="Klenk H.-P."/>
        </authorList>
    </citation>
    <scope>NUCLEOTIDE SEQUENCE [LARGE SCALE GENOMIC DNA]</scope>
    <source>
        <strain evidence="2 3">DSM 19560</strain>
    </source>
</reference>
<dbReference type="SUPFAM" id="SSF46894">
    <property type="entry name" value="C-terminal effector domain of the bipartite response regulators"/>
    <property type="match status" value="1"/>
</dbReference>
<dbReference type="InterPro" id="IPR016032">
    <property type="entry name" value="Sig_transdc_resp-reg_C-effctor"/>
</dbReference>
<protein>
    <submittedName>
        <fullName evidence="2">Regulatory LuxR family protein</fullName>
    </submittedName>
</protein>
<dbReference type="GO" id="GO:0006355">
    <property type="term" value="P:regulation of DNA-templated transcription"/>
    <property type="evidence" value="ECO:0007669"/>
    <property type="project" value="InterPro"/>
</dbReference>
<dbReference type="EMBL" id="VIVQ01000001">
    <property type="protein sequence ID" value="TWE12580.1"/>
    <property type="molecule type" value="Genomic_DNA"/>
</dbReference>
<sequence>MQPPALPEPLSARERSTLRLALVRWADLPQRASAVRIWDECRVALAQLVRLNVCYVVAIDPVRCTHTIEHVHHPAAGAETGIVGGPYGAHGLCARLLSSNTDYRYDEDNGRVFRTGFAHLDEFKARDAAAVHIYRPDGSLYGGFVASSLIPRQFTPHIREVMKWLAASAAIYRLSPSRRFEPLLYYPQLEEGELVNWVVDTLAAIRSSIHVASAHVRNDAAEAALGFLKEADALCFDAQGYAAATYGSSTDLARKLTARERQVMALLAADTTGHLTNARIAEQLGTSTANVKKIVASAIGKCEVRTRHDLRRLAFALRL</sequence>
<comment type="caution">
    <text evidence="2">The sequence shown here is derived from an EMBL/GenBank/DDBJ whole genome shotgun (WGS) entry which is preliminary data.</text>
</comment>
<dbReference type="Gene3D" id="1.10.10.10">
    <property type="entry name" value="Winged helix-like DNA-binding domain superfamily/Winged helix DNA-binding domain"/>
    <property type="match status" value="1"/>
</dbReference>
<dbReference type="InterPro" id="IPR036388">
    <property type="entry name" value="WH-like_DNA-bd_sf"/>
</dbReference>
<accession>A0A561EAE3</accession>
<name>A0A561EAE3_9MICO</name>
<dbReference type="Proteomes" id="UP000318297">
    <property type="component" value="Unassembled WGS sequence"/>
</dbReference>
<dbReference type="Pfam" id="PF00196">
    <property type="entry name" value="GerE"/>
    <property type="match status" value="1"/>
</dbReference>
<dbReference type="RefSeq" id="WP_145226685.1">
    <property type="nucleotide sequence ID" value="NZ_VIVQ01000001.1"/>
</dbReference>
<dbReference type="InterPro" id="IPR000792">
    <property type="entry name" value="Tscrpt_reg_LuxR_C"/>
</dbReference>
<dbReference type="SMART" id="SM00421">
    <property type="entry name" value="HTH_LUXR"/>
    <property type="match status" value="1"/>
</dbReference>
<feature type="domain" description="HTH luxR-type" evidence="1">
    <location>
        <begin position="253"/>
        <end position="314"/>
    </location>
</feature>
<dbReference type="GO" id="GO:0003677">
    <property type="term" value="F:DNA binding"/>
    <property type="evidence" value="ECO:0007669"/>
    <property type="project" value="InterPro"/>
</dbReference>
<evidence type="ECO:0000259" key="1">
    <source>
        <dbReference type="SMART" id="SM00421"/>
    </source>
</evidence>
<dbReference type="SUPFAM" id="SSF55781">
    <property type="entry name" value="GAF domain-like"/>
    <property type="match status" value="1"/>
</dbReference>
<gene>
    <name evidence="2" type="ORF">BKA23_1393</name>
</gene>